<dbReference type="AlphaFoldDB" id="A0A016WK12"/>
<evidence type="ECO:0000313" key="2">
    <source>
        <dbReference type="Proteomes" id="UP000024635"/>
    </source>
</evidence>
<name>A0A016WK12_9BILA</name>
<sequence>MQWQFECSTGRLDRVRNDDVRAMFGVAAIMTKMRNTRLRWYGHVLRSDDSSAVESAMNIIIDERKTENLMAG</sequence>
<accession>A0A016WK12</accession>
<dbReference type="OrthoDB" id="5848222at2759"/>
<organism evidence="1 2">
    <name type="scientific">Ancylostoma ceylanicum</name>
    <dbReference type="NCBI Taxonomy" id="53326"/>
    <lineage>
        <taxon>Eukaryota</taxon>
        <taxon>Metazoa</taxon>
        <taxon>Ecdysozoa</taxon>
        <taxon>Nematoda</taxon>
        <taxon>Chromadorea</taxon>
        <taxon>Rhabditida</taxon>
        <taxon>Rhabditina</taxon>
        <taxon>Rhabditomorpha</taxon>
        <taxon>Strongyloidea</taxon>
        <taxon>Ancylostomatidae</taxon>
        <taxon>Ancylostomatinae</taxon>
        <taxon>Ancylostoma</taxon>
    </lineage>
</organism>
<evidence type="ECO:0000313" key="1">
    <source>
        <dbReference type="EMBL" id="EYC39368.1"/>
    </source>
</evidence>
<proteinExistence type="predicted"/>
<dbReference type="Proteomes" id="UP000024635">
    <property type="component" value="Unassembled WGS sequence"/>
</dbReference>
<comment type="caution">
    <text evidence="1">The sequence shown here is derived from an EMBL/GenBank/DDBJ whole genome shotgun (WGS) entry which is preliminary data.</text>
</comment>
<reference evidence="2" key="1">
    <citation type="journal article" date="2015" name="Nat. Genet.">
        <title>The genome and transcriptome of the zoonotic hookworm Ancylostoma ceylanicum identify infection-specific gene families.</title>
        <authorList>
            <person name="Schwarz E.M."/>
            <person name="Hu Y."/>
            <person name="Antoshechkin I."/>
            <person name="Miller M.M."/>
            <person name="Sternberg P.W."/>
            <person name="Aroian R.V."/>
        </authorList>
    </citation>
    <scope>NUCLEOTIDE SEQUENCE</scope>
    <source>
        <strain evidence="2">HY135</strain>
    </source>
</reference>
<keyword evidence="2" id="KW-1185">Reference proteome</keyword>
<dbReference type="EMBL" id="JARK01000259">
    <property type="protein sequence ID" value="EYC39368.1"/>
    <property type="molecule type" value="Genomic_DNA"/>
</dbReference>
<protein>
    <submittedName>
        <fullName evidence="1">Uncharacterized protein</fullName>
    </submittedName>
</protein>
<gene>
    <name evidence="1" type="primary">Acey_s0659.g1259</name>
    <name evidence="1" type="ORF">Y032_0659g1259</name>
</gene>